<evidence type="ECO:0000313" key="2">
    <source>
        <dbReference type="EMBL" id="PBB05377.1"/>
    </source>
</evidence>
<dbReference type="InterPro" id="IPR031599">
    <property type="entry name" value="ABC_tran_2"/>
</dbReference>
<dbReference type="RefSeq" id="WP_095822336.1">
    <property type="nucleotide sequence ID" value="NZ_NSGH01000013.1"/>
</dbReference>
<dbReference type="EMBL" id="NSGH01000013">
    <property type="protein sequence ID" value="PBB05377.1"/>
    <property type="molecule type" value="Genomic_DNA"/>
</dbReference>
<evidence type="ECO:0000256" key="1">
    <source>
        <dbReference type="SAM" id="Phobius"/>
    </source>
</evidence>
<feature type="transmembrane region" description="Helical" evidence="1">
    <location>
        <begin position="408"/>
        <end position="430"/>
    </location>
</feature>
<dbReference type="Proteomes" id="UP000217561">
    <property type="component" value="Unassembled WGS sequence"/>
</dbReference>
<reference evidence="2 3" key="1">
    <citation type="submission" date="2017-08" db="EMBL/GenBank/DDBJ databases">
        <title>Salimicrobium alkalisoli sp. nov., isolated from saline alkaline soil.</title>
        <authorList>
            <person name="Zhang G."/>
            <person name="Xiong Q."/>
        </authorList>
    </citation>
    <scope>NUCLEOTIDE SEQUENCE [LARGE SCALE GENOMIC DNA]</scope>
    <source>
        <strain evidence="2 3">WN024</strain>
    </source>
</reference>
<feature type="transmembrane region" description="Helical" evidence="1">
    <location>
        <begin position="63"/>
        <end position="85"/>
    </location>
</feature>
<feature type="transmembrane region" description="Helical" evidence="1">
    <location>
        <begin position="505"/>
        <end position="524"/>
    </location>
</feature>
<organism evidence="2 3">
    <name type="scientific">Salimicrobium humidisoli</name>
    <dbReference type="NCBI Taxonomy" id="2029857"/>
    <lineage>
        <taxon>Bacteria</taxon>
        <taxon>Bacillati</taxon>
        <taxon>Bacillota</taxon>
        <taxon>Bacilli</taxon>
        <taxon>Bacillales</taxon>
        <taxon>Bacillaceae</taxon>
        <taxon>Salimicrobium</taxon>
    </lineage>
</organism>
<feature type="transmembrane region" description="Helical" evidence="1">
    <location>
        <begin position="478"/>
        <end position="499"/>
    </location>
</feature>
<feature type="transmembrane region" description="Helical" evidence="1">
    <location>
        <begin position="317"/>
        <end position="340"/>
    </location>
</feature>
<feature type="transmembrane region" description="Helical" evidence="1">
    <location>
        <begin position="360"/>
        <end position="378"/>
    </location>
</feature>
<feature type="transmembrane region" description="Helical" evidence="1">
    <location>
        <begin position="183"/>
        <end position="202"/>
    </location>
</feature>
<gene>
    <name evidence="2" type="ORF">CKW00_09210</name>
</gene>
<proteinExistence type="predicted"/>
<feature type="transmembrane region" description="Helical" evidence="1">
    <location>
        <begin position="23"/>
        <end position="43"/>
    </location>
</feature>
<feature type="transmembrane region" description="Helical" evidence="1">
    <location>
        <begin position="120"/>
        <end position="138"/>
    </location>
</feature>
<evidence type="ECO:0000313" key="3">
    <source>
        <dbReference type="Proteomes" id="UP000217561"/>
    </source>
</evidence>
<feature type="transmembrane region" description="Helical" evidence="1">
    <location>
        <begin position="144"/>
        <end position="171"/>
    </location>
</feature>
<comment type="caution">
    <text evidence="2">The sequence shown here is derived from an EMBL/GenBank/DDBJ whole genome shotgun (WGS) entry which is preliminary data.</text>
</comment>
<accession>A0ABX4HQ84</accession>
<feature type="transmembrane region" description="Helical" evidence="1">
    <location>
        <begin position="245"/>
        <end position="270"/>
    </location>
</feature>
<keyword evidence="3" id="KW-1185">Reference proteome</keyword>
<dbReference type="Pfam" id="PF16949">
    <property type="entry name" value="ABC_tran_2"/>
    <property type="match status" value="1"/>
</dbReference>
<feature type="transmembrane region" description="Helical" evidence="1">
    <location>
        <begin position="436"/>
        <end position="458"/>
    </location>
</feature>
<keyword evidence="1" id="KW-0472">Membrane</keyword>
<keyword evidence="1" id="KW-0812">Transmembrane</keyword>
<evidence type="ECO:0008006" key="4">
    <source>
        <dbReference type="Google" id="ProtNLM"/>
    </source>
</evidence>
<sequence length="541" mass="59658">MHKAYLLMNIIVKMEFFRKEKGSALQVLLFVLAIPIAVLIYNLSYTLFKEAFSILSVSGNEPALLGLIFLVATGLLIIATFVPAINTFYLSDSIEGYLSLPLRPSQIIIGKSASPLLRGYVWNTVITGPFLLMYMLQAESGLLFFLYAFIIWMIFPILPFLLVSSLLMFVMRFINISRYKDRAKAIGGLLSFVLILAVNVLVRQDAPGDDGNSFPAVIGDGELLATLTGWVPNAKLAAMALASPFSVSGILALTGLLIMTASGTFLFLYFSDTLYFKGVRGLSGGVRSSSSKRNVARRKSMFHSLARRDIKTIVRTPVYVTQILGHQFFAPLLLLVFPFVDGGSSFSSWTEGATGLETNVILPLLLAFSALIGASGTAGTSSFSREGRTLYELRSFPIPFTELLKSKLLVAFIIPASAFTLFALTIGFVFSLPLPLWSGWLVLSYVLILSISIIATALDMNEPKLAWESEEEVFQHRFTNLLLLILTAVFTIPVLLLMWKVPVMQNPVIAFLFGLLSFVVYALAGWKIMKHKVLPSFVNRD</sequence>
<protein>
    <recommendedName>
        <fullName evidence="4">ABC-2 type transport system permease protein</fullName>
    </recommendedName>
</protein>
<keyword evidence="1" id="KW-1133">Transmembrane helix</keyword>
<name>A0ABX4HQ84_9BACI</name>